<gene>
    <name evidence="1" type="ORF">COMA2_40240</name>
</gene>
<dbReference type="OrthoDB" id="9799594at2"/>
<reference evidence="2" key="1">
    <citation type="submission" date="2015-10" db="EMBL/GenBank/DDBJ databases">
        <authorList>
            <person name="Luecker S."/>
            <person name="Luecker S."/>
        </authorList>
    </citation>
    <scope>NUCLEOTIDE SEQUENCE [LARGE SCALE GENOMIC DNA]</scope>
</reference>
<dbReference type="RefSeq" id="WP_139077409.1">
    <property type="nucleotide sequence ID" value="NZ_CZPZ01000031.1"/>
</dbReference>
<accession>A0A0S4LKU5</accession>
<name>A0A0S4LKU5_9BACT</name>
<evidence type="ECO:0000313" key="2">
    <source>
        <dbReference type="Proteomes" id="UP000198736"/>
    </source>
</evidence>
<dbReference type="Proteomes" id="UP000198736">
    <property type="component" value="Unassembled WGS sequence"/>
</dbReference>
<evidence type="ECO:0000313" key="1">
    <source>
        <dbReference type="EMBL" id="CUS38209.1"/>
    </source>
</evidence>
<proteinExistence type="predicted"/>
<organism evidence="1 2">
    <name type="scientific">Candidatus Nitrospira nitrificans</name>
    <dbReference type="NCBI Taxonomy" id="1742973"/>
    <lineage>
        <taxon>Bacteria</taxon>
        <taxon>Pseudomonadati</taxon>
        <taxon>Nitrospirota</taxon>
        <taxon>Nitrospiria</taxon>
        <taxon>Nitrospirales</taxon>
        <taxon>Nitrospiraceae</taxon>
        <taxon>Nitrospira</taxon>
    </lineage>
</organism>
<protein>
    <submittedName>
        <fullName evidence="1">Uncharacterized protein</fullName>
    </submittedName>
</protein>
<dbReference type="AlphaFoldDB" id="A0A0S4LKU5"/>
<keyword evidence="2" id="KW-1185">Reference proteome</keyword>
<dbReference type="EMBL" id="CZPZ01000031">
    <property type="protein sequence ID" value="CUS38209.1"/>
    <property type="molecule type" value="Genomic_DNA"/>
</dbReference>
<dbReference type="STRING" id="1742973.COMA2_40240"/>
<sequence length="146" mass="15588">MTIRSATPSPIVTSVIVLLLLVICPCLPGLPGTATPAAAAGLIEIAELLAHPEQYDHQDVMVTGKVMNVQLATNRQGQPAYGFLLQDQAGTLKVVSLGQLEVHEGDQVIVEGVFSRLRQVGRTIVYNEIKALSVKPLTRLNPDLVG</sequence>